<dbReference type="PANTHER" id="PTHR15938:SF0">
    <property type="entry name" value="HOMOLOGOUS-PAIRING PROTEIN 2 HOMOLOG"/>
    <property type="match status" value="1"/>
</dbReference>
<dbReference type="InterPro" id="IPR010776">
    <property type="entry name" value="Hop2_WH_dom"/>
</dbReference>
<dbReference type="GO" id="GO:0120231">
    <property type="term" value="C:DNA recombinase auxiliary factor complex"/>
    <property type="evidence" value="ECO:0007669"/>
    <property type="project" value="TreeGrafter"/>
</dbReference>
<evidence type="ECO:0000313" key="8">
    <source>
        <dbReference type="Proteomes" id="UP000313359"/>
    </source>
</evidence>
<evidence type="ECO:0000256" key="2">
    <source>
        <dbReference type="ARBA" id="ARBA00007922"/>
    </source>
</evidence>
<keyword evidence="8" id="KW-1185">Reference proteome</keyword>
<evidence type="ECO:0000256" key="1">
    <source>
        <dbReference type="ARBA" id="ARBA00004123"/>
    </source>
</evidence>
<comment type="subcellular location">
    <subcellularLocation>
        <location evidence="1">Nucleus</location>
    </subcellularLocation>
</comment>
<evidence type="ECO:0000256" key="4">
    <source>
        <dbReference type="ARBA" id="ARBA00023242"/>
    </source>
</evidence>
<dbReference type="GO" id="GO:0000709">
    <property type="term" value="P:meiotic joint molecule formation"/>
    <property type="evidence" value="ECO:0007669"/>
    <property type="project" value="TreeGrafter"/>
</dbReference>
<protein>
    <submittedName>
        <fullName evidence="7">TBPIP-domain-containing protein</fullName>
    </submittedName>
</protein>
<evidence type="ECO:0000313" key="7">
    <source>
        <dbReference type="EMBL" id="RPD52664.1"/>
    </source>
</evidence>
<dbReference type="EMBL" id="ML122346">
    <property type="protein sequence ID" value="RPD52664.1"/>
    <property type="molecule type" value="Genomic_DNA"/>
</dbReference>
<dbReference type="GO" id="GO:0010774">
    <property type="term" value="P:meiotic strand invasion involved in reciprocal meiotic recombination"/>
    <property type="evidence" value="ECO:0007669"/>
    <property type="project" value="TreeGrafter"/>
</dbReference>
<feature type="domain" description="Homologous-pairing protein 2 winged helix" evidence="6">
    <location>
        <begin position="19"/>
        <end position="80"/>
    </location>
</feature>
<comment type="similarity">
    <text evidence="2">Belongs to the HOP2 family.</text>
</comment>
<keyword evidence="3" id="KW-0233">DNA recombination</keyword>
<dbReference type="STRING" id="1328759.A0A5C2RMX4"/>
<dbReference type="Gene3D" id="1.10.10.10">
    <property type="entry name" value="Winged helix-like DNA-binding domain superfamily/Winged helix DNA-binding domain"/>
    <property type="match status" value="1"/>
</dbReference>
<dbReference type="GO" id="GO:0120230">
    <property type="term" value="F:recombinase activator activity"/>
    <property type="evidence" value="ECO:0007669"/>
    <property type="project" value="TreeGrafter"/>
</dbReference>
<dbReference type="GO" id="GO:0000794">
    <property type="term" value="C:condensed nuclear chromosome"/>
    <property type="evidence" value="ECO:0007669"/>
    <property type="project" value="TreeGrafter"/>
</dbReference>
<dbReference type="GO" id="GO:0007129">
    <property type="term" value="P:homologous chromosome pairing at meiosis"/>
    <property type="evidence" value="ECO:0007669"/>
    <property type="project" value="TreeGrafter"/>
</dbReference>
<dbReference type="AlphaFoldDB" id="A0A5C2RMX4"/>
<dbReference type="Pfam" id="PF07106">
    <property type="entry name" value="WHD_TBPIP"/>
    <property type="match status" value="1"/>
</dbReference>
<dbReference type="InterPro" id="IPR036388">
    <property type="entry name" value="WH-like_DNA-bd_sf"/>
</dbReference>
<dbReference type="PANTHER" id="PTHR15938">
    <property type="entry name" value="TBP-1 INTERACTING PROTEIN"/>
    <property type="match status" value="1"/>
</dbReference>
<name>A0A5C2RMX4_9APHY</name>
<evidence type="ECO:0000256" key="3">
    <source>
        <dbReference type="ARBA" id="ARBA00023172"/>
    </source>
</evidence>
<keyword evidence="4" id="KW-0539">Nucleus</keyword>
<evidence type="ECO:0000259" key="6">
    <source>
        <dbReference type="Pfam" id="PF07106"/>
    </source>
</evidence>
<dbReference type="OrthoDB" id="272266at2759"/>
<keyword evidence="5" id="KW-0469">Meiosis</keyword>
<sequence>MATKSKAGEAKVAVLKGKDAEEKVLEYMKRMNRPFGAVDVSANLKGAVPKTAAQKILVALAERGDLVQKTCGKTTFFVVNQANLEDMPEEKLAGLEAEFKNVDEENKALMAEARTLAGEVAKLKSTPTDEELATEIEKVANALKKARAHLEPLRAGTPLVSAEETAQLERDWVRWRGEWTRRRKIFNTFWGLATDALTPQQATELGEDLGVEWDTAEHVALERGELCAPARVLGKRRR</sequence>
<accession>A0A5C2RMX4</accession>
<proteinExistence type="inferred from homology"/>
<reference evidence="7" key="1">
    <citation type="journal article" date="2018" name="Genome Biol. Evol.">
        <title>Genomics and development of Lentinus tigrinus, a white-rot wood-decaying mushroom with dimorphic fruiting bodies.</title>
        <authorList>
            <person name="Wu B."/>
            <person name="Xu Z."/>
            <person name="Knudson A."/>
            <person name="Carlson A."/>
            <person name="Chen N."/>
            <person name="Kovaka S."/>
            <person name="LaButti K."/>
            <person name="Lipzen A."/>
            <person name="Pennachio C."/>
            <person name="Riley R."/>
            <person name="Schakwitz W."/>
            <person name="Umezawa K."/>
            <person name="Ohm R.A."/>
            <person name="Grigoriev I.V."/>
            <person name="Nagy L.G."/>
            <person name="Gibbons J."/>
            <person name="Hibbett D."/>
        </authorList>
    </citation>
    <scope>NUCLEOTIDE SEQUENCE [LARGE SCALE GENOMIC DNA]</scope>
    <source>
        <strain evidence="7">ALCF2SS1-6</strain>
    </source>
</reference>
<gene>
    <name evidence="7" type="ORF">L227DRAFT_596584</name>
</gene>
<evidence type="ECO:0000256" key="5">
    <source>
        <dbReference type="ARBA" id="ARBA00023254"/>
    </source>
</evidence>
<organism evidence="7 8">
    <name type="scientific">Lentinus tigrinus ALCF2SS1-6</name>
    <dbReference type="NCBI Taxonomy" id="1328759"/>
    <lineage>
        <taxon>Eukaryota</taxon>
        <taxon>Fungi</taxon>
        <taxon>Dikarya</taxon>
        <taxon>Basidiomycota</taxon>
        <taxon>Agaricomycotina</taxon>
        <taxon>Agaricomycetes</taxon>
        <taxon>Polyporales</taxon>
        <taxon>Polyporaceae</taxon>
        <taxon>Lentinus</taxon>
    </lineage>
</organism>
<dbReference type="Proteomes" id="UP000313359">
    <property type="component" value="Unassembled WGS sequence"/>
</dbReference>
<dbReference type="GO" id="GO:0003690">
    <property type="term" value="F:double-stranded DNA binding"/>
    <property type="evidence" value="ECO:0007669"/>
    <property type="project" value="TreeGrafter"/>
</dbReference>